<dbReference type="EMBL" id="JANJOU010000025">
    <property type="protein sequence ID" value="MCR0984816.1"/>
    <property type="molecule type" value="Genomic_DNA"/>
</dbReference>
<dbReference type="Gene3D" id="3.40.190.10">
    <property type="entry name" value="Periplasmic binding protein-like II"/>
    <property type="match status" value="1"/>
</dbReference>
<dbReference type="SUPFAM" id="SSF53850">
    <property type="entry name" value="Periplasmic binding protein-like II"/>
    <property type="match status" value="1"/>
</dbReference>
<dbReference type="PANTHER" id="PTHR42928">
    <property type="entry name" value="TRICARBOXYLATE-BINDING PROTEIN"/>
    <property type="match status" value="1"/>
</dbReference>
<keyword evidence="3" id="KW-1185">Reference proteome</keyword>
<dbReference type="CDD" id="cd13578">
    <property type="entry name" value="PBP2_Bug27"/>
    <property type="match status" value="1"/>
</dbReference>
<reference evidence="2 3" key="1">
    <citation type="submission" date="2022-06" db="EMBL/GenBank/DDBJ databases">
        <title>Roseomonas CN29.</title>
        <authorList>
            <person name="Cheng Y."/>
            <person name="He X."/>
        </authorList>
    </citation>
    <scope>NUCLEOTIDE SEQUENCE [LARGE SCALE GENOMIC DNA]</scope>
    <source>
        <strain evidence="2 3">CN29</strain>
    </source>
</reference>
<gene>
    <name evidence="2" type="ORF">NRP21_22405</name>
</gene>
<dbReference type="Gene3D" id="3.40.190.150">
    <property type="entry name" value="Bordetella uptake gene, domain 1"/>
    <property type="match status" value="1"/>
</dbReference>
<evidence type="ECO:0000256" key="1">
    <source>
        <dbReference type="ARBA" id="ARBA00006987"/>
    </source>
</evidence>
<dbReference type="PANTHER" id="PTHR42928:SF5">
    <property type="entry name" value="BLR1237 PROTEIN"/>
    <property type="match status" value="1"/>
</dbReference>
<dbReference type="RefSeq" id="WP_257718470.1">
    <property type="nucleotide sequence ID" value="NZ_JANJOU010000025.1"/>
</dbReference>
<dbReference type="InterPro" id="IPR042100">
    <property type="entry name" value="Bug_dom1"/>
</dbReference>
<proteinExistence type="inferred from homology"/>
<evidence type="ECO:0000313" key="2">
    <source>
        <dbReference type="EMBL" id="MCR0984816.1"/>
    </source>
</evidence>
<name>A0ABT1X9M6_9PROT</name>
<dbReference type="InterPro" id="IPR005064">
    <property type="entry name" value="BUG"/>
</dbReference>
<dbReference type="PIRSF" id="PIRSF017082">
    <property type="entry name" value="YflP"/>
    <property type="match status" value="1"/>
</dbReference>
<dbReference type="Pfam" id="PF03401">
    <property type="entry name" value="TctC"/>
    <property type="match status" value="1"/>
</dbReference>
<organism evidence="2 3">
    <name type="scientific">Roseomonas populi</name>
    <dbReference type="NCBI Taxonomy" id="3121582"/>
    <lineage>
        <taxon>Bacteria</taxon>
        <taxon>Pseudomonadati</taxon>
        <taxon>Pseudomonadota</taxon>
        <taxon>Alphaproteobacteria</taxon>
        <taxon>Acetobacterales</taxon>
        <taxon>Roseomonadaceae</taxon>
        <taxon>Roseomonas</taxon>
    </lineage>
</organism>
<sequence length="324" mass="33596">MREITRRGLMAGSAAALARPALAQRGWPDRPVTLLVPYAAGGSNDVVARLLAPRLQAVLGQSFVVENRTGAGGSIGMAAVARGASDGTLFLVSSASNHVMYPIVAPGTVQDPREAFSGVSMLVDVPLALTVANRLGVSDLQGLLALLKREPGKHSFASSGVGGSQHLAGELFKMKAGVDIDHVPYRGGGPALNDLVAGQVSMAFLNLPTALPQGEAGTVKILAVAGEKRSALKPDIPTVAESGVPGFGVRSWTAAFAPRATAPEIVARFNAALREILGDATVKARLAELGTEAEPSTPEELDRFVRAEFDLWTPVIKAAKVTAQ</sequence>
<accession>A0ABT1X9M6</accession>
<dbReference type="Proteomes" id="UP001524642">
    <property type="component" value="Unassembled WGS sequence"/>
</dbReference>
<protein>
    <submittedName>
        <fullName evidence="2">Tripartite tricarboxylate transporter substrate binding protein</fullName>
    </submittedName>
</protein>
<comment type="similarity">
    <text evidence="1">Belongs to the UPF0065 (bug) family.</text>
</comment>
<comment type="caution">
    <text evidence="2">The sequence shown here is derived from an EMBL/GenBank/DDBJ whole genome shotgun (WGS) entry which is preliminary data.</text>
</comment>
<evidence type="ECO:0000313" key="3">
    <source>
        <dbReference type="Proteomes" id="UP001524642"/>
    </source>
</evidence>